<gene>
    <name evidence="1" type="ORF">NB063_01520</name>
</gene>
<organism evidence="1 2">
    <name type="scientific">Aporhodopirellula aestuarii</name>
    <dbReference type="NCBI Taxonomy" id="2950107"/>
    <lineage>
        <taxon>Bacteria</taxon>
        <taxon>Pseudomonadati</taxon>
        <taxon>Planctomycetota</taxon>
        <taxon>Planctomycetia</taxon>
        <taxon>Pirellulales</taxon>
        <taxon>Pirellulaceae</taxon>
        <taxon>Aporhodopirellula</taxon>
    </lineage>
</organism>
<comment type="caution">
    <text evidence="1">The sequence shown here is derived from an EMBL/GenBank/DDBJ whole genome shotgun (WGS) entry which is preliminary data.</text>
</comment>
<evidence type="ECO:0000313" key="1">
    <source>
        <dbReference type="EMBL" id="MCM2369291.1"/>
    </source>
</evidence>
<dbReference type="Proteomes" id="UP001202961">
    <property type="component" value="Unassembled WGS sequence"/>
</dbReference>
<dbReference type="EMBL" id="JAMQBK010000007">
    <property type="protein sequence ID" value="MCM2369291.1"/>
    <property type="molecule type" value="Genomic_DNA"/>
</dbReference>
<evidence type="ECO:0000313" key="2">
    <source>
        <dbReference type="Proteomes" id="UP001202961"/>
    </source>
</evidence>
<proteinExistence type="predicted"/>
<protein>
    <submittedName>
        <fullName evidence="1">Uncharacterized protein</fullName>
    </submittedName>
</protein>
<name>A0ABT0TXH4_9BACT</name>
<keyword evidence="2" id="KW-1185">Reference proteome</keyword>
<dbReference type="RefSeq" id="WP_250926966.1">
    <property type="nucleotide sequence ID" value="NZ_JAMQBK010000007.1"/>
</dbReference>
<sequence>MNWLQHLRKKWDDWCGDRDMEMSIRGHLTSNGYFGHTAKFEAVRLVAVQRPGWLQVYRFEVTARVNPDASADGVASPDADTDAPTPDPLYHRLFGLVREDLRQNLSNVRVFEAESERKELFDRWSEGLICLRGAKGLANS</sequence>
<reference evidence="1 2" key="1">
    <citation type="journal article" date="2022" name="Syst. Appl. Microbiol.">
        <title>Rhodopirellula aestuarii sp. nov., a novel member of the genus Rhodopirellula isolated from brackish sediments collected in the Tagus River estuary, Portugal.</title>
        <authorList>
            <person name="Vitorino I.R."/>
            <person name="Klimek D."/>
            <person name="Calusinska M."/>
            <person name="Lobo-da-Cunha A."/>
            <person name="Vasconcelos V."/>
            <person name="Lage O.M."/>
        </authorList>
    </citation>
    <scope>NUCLEOTIDE SEQUENCE [LARGE SCALE GENOMIC DNA]</scope>
    <source>
        <strain evidence="1 2">ICT_H3.1</strain>
    </source>
</reference>
<accession>A0ABT0TXH4</accession>